<evidence type="ECO:0000259" key="4">
    <source>
        <dbReference type="Pfam" id="PF00370"/>
    </source>
</evidence>
<dbReference type="InterPro" id="IPR050406">
    <property type="entry name" value="FGGY_Carb_Kinase"/>
</dbReference>
<dbReference type="InterPro" id="IPR018483">
    <property type="entry name" value="Carb_kinase_FGGY_CS"/>
</dbReference>
<dbReference type="AlphaFoldDB" id="A0A1S9PJK2"/>
<reference evidence="6 7" key="1">
    <citation type="submission" date="2016-07" db="EMBL/GenBank/DDBJ databases">
        <title>Genomic analysis of zinc-resistant bacterium Mucilaginibacter pedocola TBZ30.</title>
        <authorList>
            <person name="Huang J."/>
            <person name="Tang J."/>
        </authorList>
    </citation>
    <scope>NUCLEOTIDE SEQUENCE [LARGE SCALE GENOMIC DNA]</scope>
    <source>
        <strain evidence="6 7">TBZ30</strain>
    </source>
</reference>
<dbReference type="PANTHER" id="PTHR43095">
    <property type="entry name" value="SUGAR KINASE"/>
    <property type="match status" value="1"/>
</dbReference>
<proteinExistence type="inferred from homology"/>
<keyword evidence="7" id="KW-1185">Reference proteome</keyword>
<comment type="caution">
    <text evidence="6">The sequence shown here is derived from an EMBL/GenBank/DDBJ whole genome shotgun (WGS) entry which is preliminary data.</text>
</comment>
<organism evidence="6 7">
    <name type="scientific">Mucilaginibacter pedocola</name>
    <dbReference type="NCBI Taxonomy" id="1792845"/>
    <lineage>
        <taxon>Bacteria</taxon>
        <taxon>Pseudomonadati</taxon>
        <taxon>Bacteroidota</taxon>
        <taxon>Sphingobacteriia</taxon>
        <taxon>Sphingobacteriales</taxon>
        <taxon>Sphingobacteriaceae</taxon>
        <taxon>Mucilaginibacter</taxon>
    </lineage>
</organism>
<dbReference type="GO" id="GO:0005975">
    <property type="term" value="P:carbohydrate metabolic process"/>
    <property type="evidence" value="ECO:0007669"/>
    <property type="project" value="InterPro"/>
</dbReference>
<dbReference type="STRING" id="1792845.BC343_22585"/>
<dbReference type="OrthoDB" id="9805576at2"/>
<keyword evidence="2" id="KW-0808">Transferase</keyword>
<accession>A0A1S9PJK2</accession>
<feature type="domain" description="Carbohydrate kinase FGGY N-terminal" evidence="4">
    <location>
        <begin position="9"/>
        <end position="249"/>
    </location>
</feature>
<dbReference type="PROSITE" id="PS00933">
    <property type="entry name" value="FGGY_KINASES_1"/>
    <property type="match status" value="1"/>
</dbReference>
<name>A0A1S9PJK2_9SPHI</name>
<comment type="similarity">
    <text evidence="1">Belongs to the FGGY kinase family.</text>
</comment>
<evidence type="ECO:0000313" key="6">
    <source>
        <dbReference type="EMBL" id="OOQ60768.1"/>
    </source>
</evidence>
<dbReference type="GO" id="GO:0016301">
    <property type="term" value="F:kinase activity"/>
    <property type="evidence" value="ECO:0007669"/>
    <property type="project" value="UniProtKB-KW"/>
</dbReference>
<feature type="domain" description="Carbohydrate kinase FGGY C-terminal" evidence="5">
    <location>
        <begin position="258"/>
        <end position="448"/>
    </location>
</feature>
<evidence type="ECO:0000313" key="7">
    <source>
        <dbReference type="Proteomes" id="UP000189739"/>
    </source>
</evidence>
<dbReference type="Pfam" id="PF00370">
    <property type="entry name" value="FGGY_N"/>
    <property type="match status" value="1"/>
</dbReference>
<sequence>MPYANTHKYYIGVDLGTGSTKAVAVDAEGTVVATSQQHLSTQNPRPGFAEQDVNLIWDAFILCVKQIVVKMGTSPVAISFSAAMHSILTVDKKGDALANAILWADARSGEIAENIRASKQGEQIYHNTGTAIYAMSPLCKLIWLRQNQPELFGRAHKFISIKEFIWHKLFGVFEVDHSIASATGMLDILEKEWYAGSLQLAGVTADKLSVPVSTGHMRYLKQPSDLLPGIGTETAFVIGASDGCCANLGGNAVRPGVAALTIGTSGAVRVGSSKPVYNYHAMTFNYLLNEQTFICGGAVNNGGAAADWLLKNFLQLEAAPENYDTLFDRIEAVPAGSEGLLFLPYLFAERAPIWDTKSTGTFAGITFKHQQQHFLRAGLEGICFALYHVLQAVEESAQETVSEIVVSGGFINSPVWVQLLADITGKKLVLLPGGDSSAMGAIYLAMQALGLDVQDILYRETAQSNTVMPNVANHTVYSKVFPIYKKLYEDMNGSMHALHALGL</sequence>
<dbReference type="PIRSF" id="PIRSF000538">
    <property type="entry name" value="GlpK"/>
    <property type="match status" value="1"/>
</dbReference>
<dbReference type="EMBL" id="MBTF01000004">
    <property type="protein sequence ID" value="OOQ60768.1"/>
    <property type="molecule type" value="Genomic_DNA"/>
</dbReference>
<dbReference type="GO" id="GO:0016773">
    <property type="term" value="F:phosphotransferase activity, alcohol group as acceptor"/>
    <property type="evidence" value="ECO:0007669"/>
    <property type="project" value="InterPro"/>
</dbReference>
<dbReference type="Pfam" id="PF02782">
    <property type="entry name" value="FGGY_C"/>
    <property type="match status" value="1"/>
</dbReference>
<dbReference type="InterPro" id="IPR000577">
    <property type="entry name" value="Carb_kinase_FGGY"/>
</dbReference>
<dbReference type="InterPro" id="IPR018485">
    <property type="entry name" value="FGGY_C"/>
</dbReference>
<dbReference type="Proteomes" id="UP000189739">
    <property type="component" value="Unassembled WGS sequence"/>
</dbReference>
<dbReference type="InterPro" id="IPR043129">
    <property type="entry name" value="ATPase_NBD"/>
</dbReference>
<keyword evidence="3 6" id="KW-0418">Kinase</keyword>
<dbReference type="PANTHER" id="PTHR43095:SF2">
    <property type="entry name" value="GLUCONOKINASE"/>
    <property type="match status" value="1"/>
</dbReference>
<dbReference type="CDD" id="cd07770">
    <property type="entry name" value="ASKHA_NBD_FGGY_GntK"/>
    <property type="match status" value="1"/>
</dbReference>
<evidence type="ECO:0000259" key="5">
    <source>
        <dbReference type="Pfam" id="PF02782"/>
    </source>
</evidence>
<evidence type="ECO:0000256" key="3">
    <source>
        <dbReference type="ARBA" id="ARBA00022777"/>
    </source>
</evidence>
<dbReference type="RefSeq" id="WP_078347072.1">
    <property type="nucleotide sequence ID" value="NZ_MBTF01000004.1"/>
</dbReference>
<dbReference type="InterPro" id="IPR018484">
    <property type="entry name" value="FGGY_N"/>
</dbReference>
<protein>
    <submittedName>
        <fullName evidence="6">Gluconokinase</fullName>
    </submittedName>
</protein>
<dbReference type="Gene3D" id="3.30.420.40">
    <property type="match status" value="2"/>
</dbReference>
<dbReference type="SUPFAM" id="SSF53067">
    <property type="entry name" value="Actin-like ATPase domain"/>
    <property type="match status" value="2"/>
</dbReference>
<evidence type="ECO:0000256" key="2">
    <source>
        <dbReference type="ARBA" id="ARBA00022679"/>
    </source>
</evidence>
<evidence type="ECO:0000256" key="1">
    <source>
        <dbReference type="ARBA" id="ARBA00009156"/>
    </source>
</evidence>
<gene>
    <name evidence="6" type="ORF">BC343_22585</name>
</gene>